<evidence type="ECO:0000256" key="2">
    <source>
        <dbReference type="ARBA" id="ARBA00007441"/>
    </source>
</evidence>
<dbReference type="InterPro" id="IPR015424">
    <property type="entry name" value="PyrdxlP-dep_Trfase"/>
</dbReference>
<keyword evidence="4 8" id="KW-0032">Aminotransferase</keyword>
<keyword evidence="9" id="KW-1185">Reference proteome</keyword>
<dbReference type="InterPro" id="IPR015422">
    <property type="entry name" value="PyrdxlP-dep_Trfase_small"/>
</dbReference>
<name>A0A974Y5D2_9RHOO</name>
<comment type="cofactor">
    <cofactor evidence="1">
        <name>pyridoxal 5'-phosphate</name>
        <dbReference type="ChEBI" id="CHEBI:597326"/>
    </cofactor>
</comment>
<comment type="subunit">
    <text evidence="3">Homodimer.</text>
</comment>
<evidence type="ECO:0000256" key="4">
    <source>
        <dbReference type="ARBA" id="ARBA00022576"/>
    </source>
</evidence>
<evidence type="ECO:0000256" key="3">
    <source>
        <dbReference type="ARBA" id="ARBA00011738"/>
    </source>
</evidence>
<dbReference type="InterPro" id="IPR050859">
    <property type="entry name" value="Class-I_PLP-dep_aminotransf"/>
</dbReference>
<dbReference type="GO" id="GO:0008483">
    <property type="term" value="F:transaminase activity"/>
    <property type="evidence" value="ECO:0007669"/>
    <property type="project" value="UniProtKB-KW"/>
</dbReference>
<proteinExistence type="inferred from homology"/>
<evidence type="ECO:0000256" key="1">
    <source>
        <dbReference type="ARBA" id="ARBA00001933"/>
    </source>
</evidence>
<dbReference type="PANTHER" id="PTHR42790:SF19">
    <property type="entry name" value="KYNURENINE_ALPHA-AMINOADIPATE AMINOTRANSFERASE, MITOCHONDRIAL"/>
    <property type="match status" value="1"/>
</dbReference>
<dbReference type="Proteomes" id="UP000663444">
    <property type="component" value="Chromosome"/>
</dbReference>
<sequence>MTPPRRHDDFAAPPPPAAETPCYPFAARARDLKRSEIREFLRHAGRPGMISLAGGLPAAELFDRDGLAAATAMVLRERPAAALQYGMTEGQPRLREALSALLRERGIAAADDGLLVTTGSQQAIDLLARIFIEPGDTVVVERPCYLAAVQAFALAGARLLTLPTDADGACVDRLDDCLGGPPPKFVYLVSTFANPTGATLAHERRLALLRWAVRHRVFVVEDDPYGELRFAGSAVPPLLALAAEVPGAADWCGYLSSLSKTVAPGLRVGWMQLPPAVAEQAGRVKQTLDLHTSSLAQEVAAAYLASGRLPAALVRARARYRDQAEALAAALRCRFGERLQFAMPEGGMFLWARFADGTDTSALLPAALAQSVLYVPGAAFYADAPERATLRLSYAGTPPELADEAAARLARALAAG</sequence>
<organism evidence="8 9">
    <name type="scientific">Azospira restricta</name>
    <dbReference type="NCBI Taxonomy" id="404405"/>
    <lineage>
        <taxon>Bacteria</taxon>
        <taxon>Pseudomonadati</taxon>
        <taxon>Pseudomonadota</taxon>
        <taxon>Betaproteobacteria</taxon>
        <taxon>Rhodocyclales</taxon>
        <taxon>Rhodocyclaceae</taxon>
        <taxon>Azospira</taxon>
    </lineage>
</organism>
<gene>
    <name evidence="8" type="ORF">IWH25_07810</name>
</gene>
<evidence type="ECO:0000256" key="6">
    <source>
        <dbReference type="ARBA" id="ARBA00022898"/>
    </source>
</evidence>
<evidence type="ECO:0000313" key="9">
    <source>
        <dbReference type="Proteomes" id="UP000663444"/>
    </source>
</evidence>
<dbReference type="CDD" id="cd00609">
    <property type="entry name" value="AAT_like"/>
    <property type="match status" value="1"/>
</dbReference>
<evidence type="ECO:0000259" key="7">
    <source>
        <dbReference type="Pfam" id="PF00155"/>
    </source>
</evidence>
<dbReference type="InterPro" id="IPR015421">
    <property type="entry name" value="PyrdxlP-dep_Trfase_major"/>
</dbReference>
<accession>A0A974Y5D2</accession>
<dbReference type="RefSeq" id="WP_203388752.1">
    <property type="nucleotide sequence ID" value="NZ_CP064781.1"/>
</dbReference>
<dbReference type="Pfam" id="PF00155">
    <property type="entry name" value="Aminotran_1_2"/>
    <property type="match status" value="1"/>
</dbReference>
<keyword evidence="5" id="KW-0808">Transferase</keyword>
<feature type="domain" description="Aminotransferase class I/classII large" evidence="7">
    <location>
        <begin position="82"/>
        <end position="409"/>
    </location>
</feature>
<keyword evidence="6" id="KW-0663">Pyridoxal phosphate</keyword>
<dbReference type="KEGG" id="ares:IWH25_07810"/>
<dbReference type="EMBL" id="CP064781">
    <property type="protein sequence ID" value="QRJ65226.1"/>
    <property type="molecule type" value="Genomic_DNA"/>
</dbReference>
<dbReference type="Gene3D" id="3.40.640.10">
    <property type="entry name" value="Type I PLP-dependent aspartate aminotransferase-like (Major domain)"/>
    <property type="match status" value="1"/>
</dbReference>
<protein>
    <submittedName>
        <fullName evidence="8">PLP-dependent aminotransferase family protein</fullName>
    </submittedName>
</protein>
<comment type="similarity">
    <text evidence="2">Belongs to the class-I pyridoxal-phosphate-dependent aminotransferase family.</text>
</comment>
<dbReference type="GO" id="GO:0030170">
    <property type="term" value="F:pyridoxal phosphate binding"/>
    <property type="evidence" value="ECO:0007669"/>
    <property type="project" value="InterPro"/>
</dbReference>
<dbReference type="GO" id="GO:1901605">
    <property type="term" value="P:alpha-amino acid metabolic process"/>
    <property type="evidence" value="ECO:0007669"/>
    <property type="project" value="TreeGrafter"/>
</dbReference>
<evidence type="ECO:0000313" key="8">
    <source>
        <dbReference type="EMBL" id="QRJ65226.1"/>
    </source>
</evidence>
<dbReference type="FunFam" id="3.40.640.10:FF:000053">
    <property type="entry name" value="Aminotransferase, class I"/>
    <property type="match status" value="1"/>
</dbReference>
<dbReference type="SUPFAM" id="SSF53383">
    <property type="entry name" value="PLP-dependent transferases"/>
    <property type="match status" value="1"/>
</dbReference>
<reference evidence="8" key="1">
    <citation type="submission" date="2020-11" db="EMBL/GenBank/DDBJ databases">
        <title>Azospira restricta DSM 18626 genome sequence.</title>
        <authorList>
            <person name="Moe W.M."/>
        </authorList>
    </citation>
    <scope>NUCLEOTIDE SEQUENCE</scope>
    <source>
        <strain evidence="8">DSM 18626</strain>
    </source>
</reference>
<dbReference type="PANTHER" id="PTHR42790">
    <property type="entry name" value="AMINOTRANSFERASE"/>
    <property type="match status" value="1"/>
</dbReference>
<dbReference type="AlphaFoldDB" id="A0A974Y5D2"/>
<evidence type="ECO:0000256" key="5">
    <source>
        <dbReference type="ARBA" id="ARBA00022679"/>
    </source>
</evidence>
<dbReference type="Gene3D" id="3.90.1150.10">
    <property type="entry name" value="Aspartate Aminotransferase, domain 1"/>
    <property type="match status" value="1"/>
</dbReference>
<dbReference type="InterPro" id="IPR004839">
    <property type="entry name" value="Aminotransferase_I/II_large"/>
</dbReference>